<accession>A0ABQ7HWR5</accession>
<protein>
    <submittedName>
        <fullName evidence="1">Uncharacterized protein</fullName>
    </submittedName>
</protein>
<evidence type="ECO:0000313" key="1">
    <source>
        <dbReference type="EMBL" id="KAF7682602.1"/>
    </source>
</evidence>
<proteinExistence type="predicted"/>
<name>A0ABQ7HWR5_9MICR</name>
<keyword evidence="2" id="KW-1185">Reference proteome</keyword>
<evidence type="ECO:0000313" key="2">
    <source>
        <dbReference type="Proteomes" id="UP001516464"/>
    </source>
</evidence>
<organism evidence="1 2">
    <name type="scientific">Astathelohania contejeani</name>
    <dbReference type="NCBI Taxonomy" id="164912"/>
    <lineage>
        <taxon>Eukaryota</taxon>
        <taxon>Fungi</taxon>
        <taxon>Fungi incertae sedis</taxon>
        <taxon>Microsporidia</taxon>
        <taxon>Astathelohaniidae</taxon>
        <taxon>Astathelohania</taxon>
    </lineage>
</organism>
<dbReference type="Proteomes" id="UP001516464">
    <property type="component" value="Unassembled WGS sequence"/>
</dbReference>
<reference evidence="1 2" key="1">
    <citation type="submission" date="2019-01" db="EMBL/GenBank/DDBJ databases">
        <title>Genomes sequencing and comparative genomics of infectious freshwater microsporidia, Cucumispora dikerogammari and Thelohania contejeani.</title>
        <authorList>
            <person name="Cormier A."/>
            <person name="Giraud I."/>
            <person name="Wattier R."/>
            <person name="Teixeira M."/>
            <person name="Grandjean F."/>
            <person name="Rigaud T."/>
            <person name="Cordaux R."/>
        </authorList>
    </citation>
    <scope>NUCLEOTIDE SEQUENCE [LARGE SCALE GENOMIC DNA]</scope>
    <source>
        <strain evidence="1">T1</strain>
        <tissue evidence="1">Spores</tissue>
    </source>
</reference>
<dbReference type="Gene3D" id="1.25.10.10">
    <property type="entry name" value="Leucine-rich Repeat Variant"/>
    <property type="match status" value="1"/>
</dbReference>
<sequence>MDFLLKTALNPAAKDRAEEELEARIMTKEGLDELLGLLNQNDTLAFIFFKNTVSLWLNQHRINHVIFLISFLPDNIIDLINKTGLVNFNILLATIENLSFYNLINFDLVDKLCALSLKEGVEIEIIVRYLQVLKSIFIKYEKQTKSDELYTEINHAIESCKELVKKFLDEYYTNEILDIFYLLSFQDLHPYFEDNAGYFFNIFFRLYQTYESQGRNYLGDASTEHGKLCRIFNLYLVKYSGVIDIEALAYLLLENSSIPSPEYFYLTVANLIKKIKDITPHTPKIIEIIMDAALLKTRELEEVLADPIRYSKDSLALHNDNRSIVKEIFQACTRFPSLKEELKEQLLSDKNILPNLFEEERRIYIFMIMKHSYDKVKFFLENPLLYDSKLEQDSFELLLITCFRTYIIRRDYSLLYLMPTYIELRQDKPYSLLSQYYFSRAVDSLSNTIIHPTLISVDSLFDKGINEFSSGLLFSLAYNEYSTGQGIMFSENIANCIINLIDSDLSSLTNYDSYFYLFDILGFMVLRHVNIPRIIALTEKILNLNIIELYDLNIYLVSIIARCMDVNPSYLTSLLTYQHLWNDKRMVFPLCCLASSFYERGFVTDEFIVDLIKRLINGGESTCAYFLLNRINLRQCNPKMRDILYSIVEPLFNIPLGYSEPQCYLEEELIILYYNYQINKPEKKENLIKYLENNYISKRNIRRVLMVLNDMVKERDEYSDRIEIIINKNKGMGDTTGGLPRSIITVFKL</sequence>
<gene>
    <name evidence="1" type="ORF">TCON_2173</name>
</gene>
<dbReference type="EMBL" id="SBIQ01000214">
    <property type="protein sequence ID" value="KAF7682602.1"/>
    <property type="molecule type" value="Genomic_DNA"/>
</dbReference>
<comment type="caution">
    <text evidence="1">The sequence shown here is derived from an EMBL/GenBank/DDBJ whole genome shotgun (WGS) entry which is preliminary data.</text>
</comment>
<dbReference type="InterPro" id="IPR011989">
    <property type="entry name" value="ARM-like"/>
</dbReference>